<dbReference type="PROSITE" id="PS51007">
    <property type="entry name" value="CYTC"/>
    <property type="match status" value="1"/>
</dbReference>
<name>D3UGP6_HELM1</name>
<dbReference type="PANTHER" id="PTHR37823">
    <property type="entry name" value="CYTOCHROME C-553-LIKE"/>
    <property type="match status" value="1"/>
</dbReference>
<dbReference type="eggNOG" id="COG2857">
    <property type="taxonomic scope" value="Bacteria"/>
</dbReference>
<dbReference type="KEGG" id="hms:HMU04050"/>
<evidence type="ECO:0000313" key="9">
    <source>
        <dbReference type="EMBL" id="CBG39667.1"/>
    </source>
</evidence>
<protein>
    <submittedName>
        <fullName evidence="9">Putative ubiquinol-cytochrome C reductase cytochrome C subunit</fullName>
    </submittedName>
</protein>
<dbReference type="GO" id="GO:0020037">
    <property type="term" value="F:heme binding"/>
    <property type="evidence" value="ECO:0007669"/>
    <property type="project" value="InterPro"/>
</dbReference>
<evidence type="ECO:0000256" key="5">
    <source>
        <dbReference type="ARBA" id="ARBA00023004"/>
    </source>
</evidence>
<dbReference type="InterPro" id="IPR051811">
    <property type="entry name" value="Cytochrome_c550/c551-like"/>
</dbReference>
<evidence type="ECO:0000256" key="2">
    <source>
        <dbReference type="ARBA" id="ARBA00022617"/>
    </source>
</evidence>
<keyword evidence="2 6" id="KW-0349">Heme</keyword>
<dbReference type="PANTHER" id="PTHR37823:SF1">
    <property type="entry name" value="CYTOCHROME C-553-LIKE"/>
    <property type="match status" value="1"/>
</dbReference>
<dbReference type="Proteomes" id="UP000001522">
    <property type="component" value="Chromosome"/>
</dbReference>
<dbReference type="SUPFAM" id="SSF46626">
    <property type="entry name" value="Cytochrome c"/>
    <property type="match status" value="2"/>
</dbReference>
<proteinExistence type="predicted"/>
<sequence>MREIKILVLLIVVIGVIYWGVEPFAHSVMHPKVAPADFTFKDLSNVELNGDPKKGKELVQTNCTACHGIKSQGLAAPMDGASAASAFGVVPPDLSNVGAVFDGKYLAHFIADPVRTTLLSHKFKATCEGLSGAMAKECENANEGKQDYPMSSFKGVLSDAEIADVVAYLKSIAPEKLSNKEVFAEACQRCHDVKYDHMIALTPEGDLKKYLGTGAPDLSMMIRSKGEHYLNIFINDPQKELPGTPMPRVGLTQSAQTQVIHYIEEVGDRKKHQRDQLGIKIMIYFAVLAILAFAWKKKVWKNLH</sequence>
<keyword evidence="7" id="KW-1133">Transmembrane helix</keyword>
<keyword evidence="4" id="KW-0249">Electron transport</keyword>
<keyword evidence="7" id="KW-0812">Transmembrane</keyword>
<reference evidence="9 10" key="1">
    <citation type="journal article" date="2010" name="BMC Genomics">
        <title>Comparative genomics and proteomics of Helicobacter mustelae, an ulcerogenic and carcinogenic gastric pathogen.</title>
        <authorList>
            <person name="O'Toole P.W."/>
            <person name="Snelling W.J."/>
            <person name="Canchaya C."/>
            <person name="Forde B.M."/>
            <person name="Hardie K.R."/>
            <person name="Josenhans C."/>
            <person name="Graham R.L.J."/>
            <person name="McMullan G."/>
            <person name="Parkhill J."/>
            <person name="Belda E."/>
            <person name="Bentley S.D."/>
        </authorList>
    </citation>
    <scope>NUCLEOTIDE SEQUENCE [LARGE SCALE GENOMIC DNA]</scope>
    <source>
        <strain evidence="10">ATCC 43772 / LMG 18044 / NCTC 12198 / 12198</strain>
    </source>
</reference>
<feature type="domain" description="Cytochrome c" evidence="8">
    <location>
        <begin position="50"/>
        <end position="173"/>
    </location>
</feature>
<keyword evidence="1" id="KW-0813">Transport</keyword>
<evidence type="ECO:0000256" key="6">
    <source>
        <dbReference type="PROSITE-ProRule" id="PRU00433"/>
    </source>
</evidence>
<organism evidence="9 10">
    <name type="scientific">Helicobacter mustelae (strain ATCC 43772 / CCUG 25715 / CIP 103759 / LMG 18044 / NCTC 12198 / R85-136P)</name>
    <name type="common">Campylobacter mustelae</name>
    <dbReference type="NCBI Taxonomy" id="679897"/>
    <lineage>
        <taxon>Bacteria</taxon>
        <taxon>Pseudomonadati</taxon>
        <taxon>Campylobacterota</taxon>
        <taxon>Epsilonproteobacteria</taxon>
        <taxon>Campylobacterales</taxon>
        <taxon>Helicobacteraceae</taxon>
        <taxon>Helicobacter</taxon>
    </lineage>
</organism>
<dbReference type="InterPro" id="IPR036909">
    <property type="entry name" value="Cyt_c-like_dom_sf"/>
</dbReference>
<dbReference type="HOGENOM" id="CLU_043937_0_0_7"/>
<keyword evidence="5 6" id="KW-0408">Iron</keyword>
<evidence type="ECO:0000313" key="10">
    <source>
        <dbReference type="Proteomes" id="UP000001522"/>
    </source>
</evidence>
<dbReference type="InterPro" id="IPR009056">
    <property type="entry name" value="Cyt_c-like_dom"/>
</dbReference>
<keyword evidence="3 6" id="KW-0479">Metal-binding</keyword>
<dbReference type="GO" id="GO:0009055">
    <property type="term" value="F:electron transfer activity"/>
    <property type="evidence" value="ECO:0007669"/>
    <property type="project" value="InterPro"/>
</dbReference>
<dbReference type="Pfam" id="PF00034">
    <property type="entry name" value="Cytochrom_C"/>
    <property type="match status" value="2"/>
</dbReference>
<dbReference type="AlphaFoldDB" id="D3UGP6"/>
<dbReference type="Gene3D" id="1.20.5.100">
    <property type="entry name" value="Cytochrome c1, transmembrane anchor, C-terminal"/>
    <property type="match status" value="1"/>
</dbReference>
<dbReference type="GO" id="GO:0046872">
    <property type="term" value="F:metal ion binding"/>
    <property type="evidence" value="ECO:0007669"/>
    <property type="project" value="UniProtKB-KW"/>
</dbReference>
<evidence type="ECO:0000256" key="7">
    <source>
        <dbReference type="SAM" id="Phobius"/>
    </source>
</evidence>
<keyword evidence="7" id="KW-0472">Membrane</keyword>
<dbReference type="STRING" id="679897.HMU04050"/>
<dbReference type="EMBL" id="FN555004">
    <property type="protein sequence ID" value="CBG39667.1"/>
    <property type="molecule type" value="Genomic_DNA"/>
</dbReference>
<accession>D3UGP6</accession>
<dbReference type="PIRSF" id="PIRSF019225">
    <property type="entry name" value="Ubol_Cyt_c_Rdtase_Cyt_c_su_prd"/>
    <property type="match status" value="1"/>
</dbReference>
<evidence type="ECO:0000256" key="4">
    <source>
        <dbReference type="ARBA" id="ARBA00022982"/>
    </source>
</evidence>
<gene>
    <name evidence="9" type="primary">petC</name>
    <name evidence="9" type="ordered locus">HMU04050</name>
</gene>
<dbReference type="Gene3D" id="1.10.760.10">
    <property type="entry name" value="Cytochrome c-like domain"/>
    <property type="match status" value="2"/>
</dbReference>
<dbReference type="InterPro" id="IPR021195">
    <property type="entry name" value="Ubol_Cyt_c_Rdtase_Cyt_c_su_prd"/>
</dbReference>
<feature type="transmembrane region" description="Helical" evidence="7">
    <location>
        <begin position="6"/>
        <end position="25"/>
    </location>
</feature>
<feature type="transmembrane region" description="Helical" evidence="7">
    <location>
        <begin position="277"/>
        <end position="295"/>
    </location>
</feature>
<evidence type="ECO:0000256" key="3">
    <source>
        <dbReference type="ARBA" id="ARBA00022723"/>
    </source>
</evidence>
<dbReference type="RefSeq" id="WP_013022758.1">
    <property type="nucleotide sequence ID" value="NC_013949.1"/>
</dbReference>
<evidence type="ECO:0000256" key="1">
    <source>
        <dbReference type="ARBA" id="ARBA00022448"/>
    </source>
</evidence>
<evidence type="ECO:0000259" key="8">
    <source>
        <dbReference type="PROSITE" id="PS51007"/>
    </source>
</evidence>
<keyword evidence="10" id="KW-1185">Reference proteome</keyword>